<evidence type="ECO:0008006" key="3">
    <source>
        <dbReference type="Google" id="ProtNLM"/>
    </source>
</evidence>
<dbReference type="InterPro" id="IPR023346">
    <property type="entry name" value="Lysozyme-like_dom_sf"/>
</dbReference>
<dbReference type="OrthoDB" id="481043at2"/>
<sequence length="203" mass="22617">MKSLLPALVSLGSVGLVTFNLVAYGYQSSFRVYVPDFNNDDEKVNPGTGNVRIDAFLDTIGWAETGTTGPQGYRKLVFNGEFKNFKSHPNILQCANIKRRAGGSRRVCSTAAGRYQMLNKNWWTLQSKLGLPDFSPASQDKMAIALIKQEGALEDVKAGRFEIAACKVGNIWAGFPCNEYDQRPRSTQKLKQIYLNQIRLRSS</sequence>
<evidence type="ECO:0000313" key="2">
    <source>
        <dbReference type="Proteomes" id="UP000076925"/>
    </source>
</evidence>
<keyword evidence="2" id="KW-1185">Reference proteome</keyword>
<dbReference type="CDD" id="cd00736">
    <property type="entry name" value="lambda_lys-like"/>
    <property type="match status" value="1"/>
</dbReference>
<organism evidence="1 2">
    <name type="scientific">Scytonema hofmannii PCC 7110</name>
    <dbReference type="NCBI Taxonomy" id="128403"/>
    <lineage>
        <taxon>Bacteria</taxon>
        <taxon>Bacillati</taxon>
        <taxon>Cyanobacteriota</taxon>
        <taxon>Cyanophyceae</taxon>
        <taxon>Nostocales</taxon>
        <taxon>Scytonemataceae</taxon>
        <taxon>Scytonema</taxon>
    </lineage>
</organism>
<dbReference type="STRING" id="128403.WA1_49395"/>
<comment type="caution">
    <text evidence="1">The sequence shown here is derived from an EMBL/GenBank/DDBJ whole genome shotgun (WGS) entry which is preliminary data.</text>
</comment>
<dbReference type="RefSeq" id="WP_017740924.1">
    <property type="nucleotide sequence ID" value="NZ_KQ976355.1"/>
</dbReference>
<dbReference type="Proteomes" id="UP000076925">
    <property type="component" value="Unassembled WGS sequence"/>
</dbReference>
<dbReference type="EMBL" id="ANNX02000064">
    <property type="protein sequence ID" value="KYC34755.1"/>
    <property type="molecule type" value="Genomic_DNA"/>
</dbReference>
<dbReference type="SUPFAM" id="SSF53955">
    <property type="entry name" value="Lysozyme-like"/>
    <property type="match status" value="1"/>
</dbReference>
<gene>
    <name evidence="1" type="ORF">WA1_49395</name>
</gene>
<dbReference type="AlphaFoldDB" id="A0A139WQP7"/>
<proteinExistence type="predicted"/>
<protein>
    <recommendedName>
        <fullName evidence="3">Lysozyme</fullName>
    </recommendedName>
</protein>
<dbReference type="Gene3D" id="1.10.530.10">
    <property type="match status" value="1"/>
</dbReference>
<name>A0A139WQP7_9CYAN</name>
<accession>A0A139WQP7</accession>
<reference evidence="1 2" key="1">
    <citation type="journal article" date="2013" name="Genome Biol. Evol.">
        <title>Genomes of Stigonematalean cyanobacteria (subsection V) and the evolution of oxygenic photosynthesis from prokaryotes to plastids.</title>
        <authorList>
            <person name="Dagan T."/>
            <person name="Roettger M."/>
            <person name="Stucken K."/>
            <person name="Landan G."/>
            <person name="Koch R."/>
            <person name="Major P."/>
            <person name="Gould S.B."/>
            <person name="Goremykin V.V."/>
            <person name="Rippka R."/>
            <person name="Tandeau de Marsac N."/>
            <person name="Gugger M."/>
            <person name="Lockhart P.J."/>
            <person name="Allen J.F."/>
            <person name="Brune I."/>
            <person name="Maus I."/>
            <person name="Puhler A."/>
            <person name="Martin W.F."/>
        </authorList>
    </citation>
    <scope>NUCLEOTIDE SEQUENCE [LARGE SCALE GENOMIC DNA]</scope>
    <source>
        <strain evidence="1 2">PCC 7110</strain>
    </source>
</reference>
<evidence type="ECO:0000313" key="1">
    <source>
        <dbReference type="EMBL" id="KYC34755.1"/>
    </source>
</evidence>